<dbReference type="SUPFAM" id="SSF47240">
    <property type="entry name" value="Ferritin-like"/>
    <property type="match status" value="1"/>
</dbReference>
<dbReference type="EMBL" id="JANFQO010000008">
    <property type="protein sequence ID" value="MCQ4165073.1"/>
    <property type="molecule type" value="Genomic_DNA"/>
</dbReference>
<dbReference type="RefSeq" id="WP_255914133.1">
    <property type="nucleotide sequence ID" value="NZ_JANFQO010000008.1"/>
</dbReference>
<dbReference type="Proteomes" id="UP001165498">
    <property type="component" value="Unassembled WGS sequence"/>
</dbReference>
<organism evidence="1 2">
    <name type="scientific">Tahibacter harae</name>
    <dbReference type="NCBI Taxonomy" id="2963937"/>
    <lineage>
        <taxon>Bacteria</taxon>
        <taxon>Pseudomonadati</taxon>
        <taxon>Pseudomonadota</taxon>
        <taxon>Gammaproteobacteria</taxon>
        <taxon>Lysobacterales</taxon>
        <taxon>Rhodanobacteraceae</taxon>
        <taxon>Tahibacter</taxon>
    </lineage>
</organism>
<dbReference type="InterPro" id="IPR009078">
    <property type="entry name" value="Ferritin-like_SF"/>
</dbReference>
<evidence type="ECO:0000313" key="2">
    <source>
        <dbReference type="Proteomes" id="UP001165498"/>
    </source>
</evidence>
<evidence type="ECO:0008006" key="3">
    <source>
        <dbReference type="Google" id="ProtNLM"/>
    </source>
</evidence>
<evidence type="ECO:0000313" key="1">
    <source>
        <dbReference type="EMBL" id="MCQ4165073.1"/>
    </source>
</evidence>
<protein>
    <recommendedName>
        <fullName evidence="3">DUF892 family protein</fullName>
    </recommendedName>
</protein>
<sequence length="205" mass="23050">MSKKFPEALHTQELLYQALETELGAIRIYSAALPCAMNEDLHEEWETCLAHTRLHRDVLLDAFRRLGLDPETQTMGRQIAAFQGKSLVRAIELTYLAGDPVAAQITAAECVVLAGTKAQLNWELIGLVAQASKGELAHVLRAAHEQVQQEESRRLYCTKGWTRELWIESLGLPAVLPPDQETSEVEMALDATRLEQQRERVAWVH</sequence>
<accession>A0ABT1QS04</accession>
<name>A0ABT1QS04_9GAMM</name>
<proteinExistence type="predicted"/>
<reference evidence="1" key="1">
    <citation type="submission" date="2022-07" db="EMBL/GenBank/DDBJ databases">
        <title>Tahibacter sp., a new gammaproteobacterium isolated from the silt sample collected at pig farm.</title>
        <authorList>
            <person name="Chen H."/>
        </authorList>
    </citation>
    <scope>NUCLEOTIDE SEQUENCE</scope>
    <source>
        <strain evidence="1">P2K</strain>
    </source>
</reference>
<comment type="caution">
    <text evidence="1">The sequence shown here is derived from an EMBL/GenBank/DDBJ whole genome shotgun (WGS) entry which is preliminary data.</text>
</comment>
<keyword evidence="2" id="KW-1185">Reference proteome</keyword>
<gene>
    <name evidence="1" type="ORF">NM961_10160</name>
</gene>